<feature type="repeat" description="Filamin" evidence="3">
    <location>
        <begin position="207"/>
        <end position="308"/>
    </location>
</feature>
<dbReference type="PANTHER" id="PTHR38537:SF8">
    <property type="entry name" value="FILAMIN-A"/>
    <property type="match status" value="1"/>
</dbReference>
<dbReference type="InterPro" id="IPR044801">
    <property type="entry name" value="Filamin"/>
</dbReference>
<dbReference type="PANTHER" id="PTHR38537">
    <property type="entry name" value="JITTERBUG, ISOFORM N"/>
    <property type="match status" value="1"/>
</dbReference>
<dbReference type="EMBL" id="CAJNOI010006872">
    <property type="protein sequence ID" value="CAF1582885.1"/>
    <property type="molecule type" value="Genomic_DNA"/>
</dbReference>
<protein>
    <submittedName>
        <fullName evidence="5">Uncharacterized protein</fullName>
    </submittedName>
</protein>
<dbReference type="AlphaFoldDB" id="A0A816GJ95"/>
<evidence type="ECO:0000256" key="3">
    <source>
        <dbReference type="PROSITE-ProRule" id="PRU00087"/>
    </source>
</evidence>
<dbReference type="Proteomes" id="UP000663877">
    <property type="component" value="Unassembled WGS sequence"/>
</dbReference>
<feature type="non-terminal residue" evidence="5">
    <location>
        <position position="309"/>
    </location>
</feature>
<evidence type="ECO:0000256" key="2">
    <source>
        <dbReference type="ARBA" id="ARBA00022737"/>
    </source>
</evidence>
<sequence length="309" mass="33742">VHKSAKSECYEIYFIPNTCGNHWLNVSLNHKPILDNPCRLVVRPSSSMKSMIASGQGLFHAYTGESSQFFVSKSPNDSPSGTGTFSVGISGPSTVFLDANETEHGYEFHYKPTRSGKYIITIKNGGKHIQGSPFICRVYNKLNESRTALSTMYEIENDIGNETTTAGSTTQVTSSCNSLLPIQSALHPIHSSTTSTNHVDLDILRSSMTGIASQVCVFGTGLYEAKPRRKATFKIDASQAGSGLLLVGLYSSLGPCERLVIKRIMTSSSPGFIYKVSYQARKRGQYMLVILYGSNMEHVPGSPYLVIVE</sequence>
<gene>
    <name evidence="4" type="ORF">BJG266_LOCUS48878</name>
    <name evidence="5" type="ORF">QVE165_LOCUS65957</name>
</gene>
<reference evidence="5" key="1">
    <citation type="submission" date="2021-02" db="EMBL/GenBank/DDBJ databases">
        <authorList>
            <person name="Nowell W R."/>
        </authorList>
    </citation>
    <scope>NUCLEOTIDE SEQUENCE</scope>
</reference>
<keyword evidence="2" id="KW-0677">Repeat</keyword>
<dbReference type="OrthoDB" id="5334309at2759"/>
<dbReference type="SMART" id="SM00557">
    <property type="entry name" value="IG_FLMN"/>
    <property type="match status" value="2"/>
</dbReference>
<comment type="similarity">
    <text evidence="1">Belongs to the filamin family.</text>
</comment>
<dbReference type="InterPro" id="IPR017868">
    <property type="entry name" value="Filamin/ABP280_repeat-like"/>
</dbReference>
<dbReference type="EMBL" id="CAJNOM010007301">
    <property type="protein sequence ID" value="CAF1674807.1"/>
    <property type="molecule type" value="Genomic_DNA"/>
</dbReference>
<dbReference type="Gene3D" id="2.60.40.10">
    <property type="entry name" value="Immunoglobulins"/>
    <property type="match status" value="3"/>
</dbReference>
<feature type="repeat" description="Filamin" evidence="3">
    <location>
        <begin position="43"/>
        <end position="138"/>
    </location>
</feature>
<evidence type="ECO:0000313" key="6">
    <source>
        <dbReference type="Proteomes" id="UP000663832"/>
    </source>
</evidence>
<name>A0A816GJ95_9BILA</name>
<dbReference type="GO" id="GO:0030036">
    <property type="term" value="P:actin cytoskeleton organization"/>
    <property type="evidence" value="ECO:0007669"/>
    <property type="project" value="InterPro"/>
</dbReference>
<dbReference type="GO" id="GO:0051015">
    <property type="term" value="F:actin filament binding"/>
    <property type="evidence" value="ECO:0007669"/>
    <property type="project" value="InterPro"/>
</dbReference>
<evidence type="ECO:0000256" key="1">
    <source>
        <dbReference type="ARBA" id="ARBA00009238"/>
    </source>
</evidence>
<dbReference type="Pfam" id="PF00630">
    <property type="entry name" value="Filamin"/>
    <property type="match status" value="2"/>
</dbReference>
<organism evidence="5 6">
    <name type="scientific">Adineta steineri</name>
    <dbReference type="NCBI Taxonomy" id="433720"/>
    <lineage>
        <taxon>Eukaryota</taxon>
        <taxon>Metazoa</taxon>
        <taxon>Spiralia</taxon>
        <taxon>Gnathifera</taxon>
        <taxon>Rotifera</taxon>
        <taxon>Eurotatoria</taxon>
        <taxon>Bdelloidea</taxon>
        <taxon>Adinetida</taxon>
        <taxon>Adinetidae</taxon>
        <taxon>Adineta</taxon>
    </lineage>
</organism>
<proteinExistence type="inferred from homology"/>
<accession>A0A816GJ95</accession>
<comment type="caution">
    <text evidence="5">The sequence shown here is derived from an EMBL/GenBank/DDBJ whole genome shotgun (WGS) entry which is preliminary data.</text>
</comment>
<dbReference type="InterPro" id="IPR001298">
    <property type="entry name" value="Filamin/ABP280_rpt"/>
</dbReference>
<evidence type="ECO:0000313" key="5">
    <source>
        <dbReference type="EMBL" id="CAF1674807.1"/>
    </source>
</evidence>
<dbReference type="PROSITE" id="PS50194">
    <property type="entry name" value="FILAMIN_REPEAT"/>
    <property type="match status" value="3"/>
</dbReference>
<keyword evidence="6" id="KW-1185">Reference proteome</keyword>
<feature type="repeat" description="Filamin" evidence="3">
    <location>
        <begin position="1"/>
        <end position="42"/>
    </location>
</feature>
<dbReference type="Proteomes" id="UP000663832">
    <property type="component" value="Unassembled WGS sequence"/>
</dbReference>
<dbReference type="InterPro" id="IPR013783">
    <property type="entry name" value="Ig-like_fold"/>
</dbReference>
<dbReference type="InterPro" id="IPR014756">
    <property type="entry name" value="Ig_E-set"/>
</dbReference>
<evidence type="ECO:0000313" key="4">
    <source>
        <dbReference type="EMBL" id="CAF1582885.1"/>
    </source>
</evidence>
<dbReference type="SUPFAM" id="SSF81296">
    <property type="entry name" value="E set domains"/>
    <property type="match status" value="3"/>
</dbReference>